<dbReference type="FunFam" id="1.25.10.10:FF:000001">
    <property type="entry name" value="CLIP-associating protein 1 isoform 2"/>
    <property type="match status" value="1"/>
</dbReference>
<dbReference type="GO" id="GO:0005876">
    <property type="term" value="C:spindle microtubule"/>
    <property type="evidence" value="ECO:0007669"/>
    <property type="project" value="TreeGrafter"/>
</dbReference>
<dbReference type="GO" id="GO:0007026">
    <property type="term" value="P:negative regulation of microtubule depolymerization"/>
    <property type="evidence" value="ECO:0007669"/>
    <property type="project" value="UniProtKB-ARBA"/>
</dbReference>
<feature type="compositionally biased region" description="Low complexity" evidence="6">
    <location>
        <begin position="670"/>
        <end position="684"/>
    </location>
</feature>
<dbReference type="AlphaFoldDB" id="A0A8J4UPZ0"/>
<feature type="region of interest" description="Disordered" evidence="6">
    <location>
        <begin position="1099"/>
        <end position="1144"/>
    </location>
</feature>
<evidence type="ECO:0000313" key="9">
    <source>
        <dbReference type="Proteomes" id="UP000727407"/>
    </source>
</evidence>
<accession>A0A8J4UPZ0</accession>
<dbReference type="PROSITE" id="PS50077">
    <property type="entry name" value="HEAT_REPEAT"/>
    <property type="match status" value="1"/>
</dbReference>
<name>A0A8J4UPZ0_CLAMG</name>
<feature type="region of interest" description="Disordered" evidence="6">
    <location>
        <begin position="830"/>
        <end position="861"/>
    </location>
</feature>
<feature type="compositionally biased region" description="Low complexity" evidence="6">
    <location>
        <begin position="1103"/>
        <end position="1113"/>
    </location>
</feature>
<dbReference type="Proteomes" id="UP000727407">
    <property type="component" value="Unassembled WGS sequence"/>
</dbReference>
<organism evidence="8 9">
    <name type="scientific">Clarias magur</name>
    <name type="common">Asian catfish</name>
    <name type="synonym">Macropteronotus magur</name>
    <dbReference type="NCBI Taxonomy" id="1594786"/>
    <lineage>
        <taxon>Eukaryota</taxon>
        <taxon>Metazoa</taxon>
        <taxon>Chordata</taxon>
        <taxon>Craniata</taxon>
        <taxon>Vertebrata</taxon>
        <taxon>Euteleostomi</taxon>
        <taxon>Actinopterygii</taxon>
        <taxon>Neopterygii</taxon>
        <taxon>Teleostei</taxon>
        <taxon>Ostariophysi</taxon>
        <taxon>Siluriformes</taxon>
        <taxon>Clariidae</taxon>
        <taxon>Clarias</taxon>
    </lineage>
</organism>
<feature type="compositionally biased region" description="Low complexity" evidence="6">
    <location>
        <begin position="548"/>
        <end position="568"/>
    </location>
</feature>
<evidence type="ECO:0000256" key="1">
    <source>
        <dbReference type="ARBA" id="ARBA00004245"/>
    </source>
</evidence>
<dbReference type="GO" id="GO:0005881">
    <property type="term" value="C:cytoplasmic microtubule"/>
    <property type="evidence" value="ECO:0007669"/>
    <property type="project" value="TreeGrafter"/>
</dbReference>
<feature type="domain" description="TOG" evidence="7">
    <location>
        <begin position="869"/>
        <end position="1113"/>
    </location>
</feature>
<protein>
    <submittedName>
        <fullName evidence="8">CLIP-associating protein 1-like isoform X2</fullName>
    </submittedName>
</protein>
<dbReference type="FunFam" id="1.25.10.10:FF:000031">
    <property type="entry name" value="CLIP-associating protein 1 isoform 2"/>
    <property type="match status" value="1"/>
</dbReference>
<dbReference type="Pfam" id="PF12348">
    <property type="entry name" value="CLASP_N"/>
    <property type="match status" value="1"/>
</dbReference>
<dbReference type="FunFam" id="1.25.10.10:FF:000005">
    <property type="entry name" value="CLIP-associating protein 1 isoform 2"/>
    <property type="match status" value="1"/>
</dbReference>
<comment type="caution">
    <text evidence="8">The sequence shown here is derived from an EMBL/GenBank/DDBJ whole genome shotgun (WGS) entry which is preliminary data.</text>
</comment>
<keyword evidence="4" id="KW-0206">Cytoskeleton</keyword>
<dbReference type="SUPFAM" id="SSF48371">
    <property type="entry name" value="ARM repeat"/>
    <property type="match status" value="2"/>
</dbReference>
<comment type="subcellular location">
    <subcellularLocation>
        <location evidence="1">Cytoplasm</location>
        <location evidence="1">Cytoskeleton</location>
    </subcellularLocation>
</comment>
<evidence type="ECO:0000259" key="7">
    <source>
        <dbReference type="SMART" id="SM01349"/>
    </source>
</evidence>
<dbReference type="PANTHER" id="PTHR21567:SF28">
    <property type="entry name" value="CLIP-ASSOCIATING PROTEIN 1"/>
    <property type="match status" value="1"/>
</dbReference>
<keyword evidence="2" id="KW-0963">Cytoplasm</keyword>
<feature type="region of interest" description="Disordered" evidence="6">
    <location>
        <begin position="230"/>
        <end position="295"/>
    </location>
</feature>
<feature type="compositionally biased region" description="Polar residues" evidence="6">
    <location>
        <begin position="647"/>
        <end position="661"/>
    </location>
</feature>
<dbReference type="InterPro" id="IPR016024">
    <property type="entry name" value="ARM-type_fold"/>
</dbReference>
<feature type="compositionally biased region" description="Polar residues" evidence="6">
    <location>
        <begin position="715"/>
        <end position="724"/>
    </location>
</feature>
<evidence type="ECO:0000256" key="6">
    <source>
        <dbReference type="SAM" id="MobiDB-lite"/>
    </source>
</evidence>
<dbReference type="Pfam" id="PF21041">
    <property type="entry name" value="XMAP215_CLASP_TOG"/>
    <property type="match status" value="1"/>
</dbReference>
<dbReference type="PANTHER" id="PTHR21567">
    <property type="entry name" value="CLASP"/>
    <property type="match status" value="1"/>
</dbReference>
<dbReference type="GO" id="GO:0000776">
    <property type="term" value="C:kinetochore"/>
    <property type="evidence" value="ECO:0007669"/>
    <property type="project" value="UniProtKB-KW"/>
</dbReference>
<dbReference type="GO" id="GO:0008017">
    <property type="term" value="F:microtubule binding"/>
    <property type="evidence" value="ECO:0007669"/>
    <property type="project" value="TreeGrafter"/>
</dbReference>
<dbReference type="InterPro" id="IPR048491">
    <property type="entry name" value="XMAP215_CLASP_TOG"/>
</dbReference>
<feature type="compositionally biased region" description="Polar residues" evidence="6">
    <location>
        <begin position="577"/>
        <end position="596"/>
    </location>
</feature>
<feature type="compositionally biased region" description="Low complexity" evidence="6">
    <location>
        <begin position="624"/>
        <end position="635"/>
    </location>
</feature>
<feature type="domain" description="TOG" evidence="7">
    <location>
        <begin position="316"/>
        <end position="551"/>
    </location>
</feature>
<dbReference type="SMART" id="SM01349">
    <property type="entry name" value="TOG"/>
    <property type="match status" value="3"/>
</dbReference>
<evidence type="ECO:0000256" key="5">
    <source>
        <dbReference type="PROSITE-ProRule" id="PRU00103"/>
    </source>
</evidence>
<feature type="domain" description="TOG" evidence="7">
    <location>
        <begin position="1"/>
        <end position="232"/>
    </location>
</feature>
<dbReference type="GO" id="GO:0051301">
    <property type="term" value="P:cell division"/>
    <property type="evidence" value="ECO:0007669"/>
    <property type="project" value="UniProtKB-KW"/>
</dbReference>
<feature type="compositionally biased region" description="Polar residues" evidence="6">
    <location>
        <begin position="230"/>
        <end position="239"/>
    </location>
</feature>
<dbReference type="GO" id="GO:0040001">
    <property type="term" value="P:establishment of mitotic spindle localization"/>
    <property type="evidence" value="ECO:0007669"/>
    <property type="project" value="TreeGrafter"/>
</dbReference>
<dbReference type="GO" id="GO:0005794">
    <property type="term" value="C:Golgi apparatus"/>
    <property type="evidence" value="ECO:0007669"/>
    <property type="project" value="UniProtKB-SubCell"/>
</dbReference>
<evidence type="ECO:0000256" key="4">
    <source>
        <dbReference type="ARBA" id="ARBA00023212"/>
    </source>
</evidence>
<dbReference type="GO" id="GO:0005813">
    <property type="term" value="C:centrosome"/>
    <property type="evidence" value="ECO:0007669"/>
    <property type="project" value="UniProtKB-SubCell"/>
</dbReference>
<keyword evidence="9" id="KW-1185">Reference proteome</keyword>
<evidence type="ECO:0000256" key="3">
    <source>
        <dbReference type="ARBA" id="ARBA00022737"/>
    </source>
</evidence>
<dbReference type="InterPro" id="IPR011989">
    <property type="entry name" value="ARM-like"/>
</dbReference>
<dbReference type="Pfam" id="PF21040">
    <property type="entry name" value="CEP104-like_TOG"/>
    <property type="match status" value="1"/>
</dbReference>
<dbReference type="InterPro" id="IPR021133">
    <property type="entry name" value="HEAT_type_2"/>
</dbReference>
<proteinExistence type="predicted"/>
<dbReference type="GO" id="GO:0090307">
    <property type="term" value="P:mitotic spindle assembly"/>
    <property type="evidence" value="ECO:0007669"/>
    <property type="project" value="TreeGrafter"/>
</dbReference>
<evidence type="ECO:0000313" key="8">
    <source>
        <dbReference type="EMBL" id="KAF5903837.1"/>
    </source>
</evidence>
<feature type="non-terminal residue" evidence="8">
    <location>
        <position position="1"/>
    </location>
</feature>
<dbReference type="InterPro" id="IPR024395">
    <property type="entry name" value="CLASP_N_dom"/>
</dbReference>
<dbReference type="GO" id="GO:0030010">
    <property type="term" value="P:establishment of cell polarity"/>
    <property type="evidence" value="ECO:0007669"/>
    <property type="project" value="UniProtKB-ARBA"/>
</dbReference>
<dbReference type="EMBL" id="QNUK01000067">
    <property type="protein sequence ID" value="KAF5903837.1"/>
    <property type="molecule type" value="Genomic_DNA"/>
</dbReference>
<gene>
    <name evidence="8" type="ORF">DAT39_006450</name>
</gene>
<dbReference type="InterPro" id="IPR034085">
    <property type="entry name" value="TOG"/>
</dbReference>
<dbReference type="GO" id="GO:0045180">
    <property type="term" value="C:basal cortex"/>
    <property type="evidence" value="ECO:0007669"/>
    <property type="project" value="TreeGrafter"/>
</dbReference>
<feature type="compositionally biased region" description="Low complexity" evidence="6">
    <location>
        <begin position="253"/>
        <end position="266"/>
    </location>
</feature>
<dbReference type="GO" id="GO:0072686">
    <property type="term" value="C:mitotic spindle"/>
    <property type="evidence" value="ECO:0007669"/>
    <property type="project" value="TreeGrafter"/>
</dbReference>
<dbReference type="Gene3D" id="1.25.10.10">
    <property type="entry name" value="Leucine-rich Repeat Variant"/>
    <property type="match status" value="3"/>
</dbReference>
<keyword evidence="3" id="KW-0677">Repeat</keyword>
<dbReference type="OrthoDB" id="46159at2759"/>
<feature type="compositionally biased region" description="Low complexity" evidence="6">
    <location>
        <begin position="1126"/>
        <end position="1144"/>
    </location>
</feature>
<reference evidence="8" key="1">
    <citation type="submission" date="2020-07" db="EMBL/GenBank/DDBJ databases">
        <title>Clarias magur genome sequencing, assembly and annotation.</title>
        <authorList>
            <person name="Kushwaha B."/>
            <person name="Kumar R."/>
            <person name="Das P."/>
            <person name="Joshi C.G."/>
            <person name="Kumar D."/>
            <person name="Nagpure N.S."/>
            <person name="Pandey M."/>
            <person name="Agarwal S."/>
            <person name="Srivastava S."/>
            <person name="Singh M."/>
            <person name="Sahoo L."/>
            <person name="Jayasankar P."/>
            <person name="Meher P.K."/>
            <person name="Koringa P.G."/>
            <person name="Iquebal M.A."/>
            <person name="Das S.P."/>
            <person name="Bit A."/>
            <person name="Patnaik S."/>
            <person name="Patel N."/>
            <person name="Shah T.M."/>
            <person name="Hinsu A."/>
            <person name="Jena J.K."/>
        </authorList>
    </citation>
    <scope>NUCLEOTIDE SEQUENCE</scope>
    <source>
        <strain evidence="8">CIFAMagur01</strain>
        <tissue evidence="8">Testis</tissue>
    </source>
</reference>
<evidence type="ECO:0000256" key="2">
    <source>
        <dbReference type="ARBA" id="ARBA00022490"/>
    </source>
</evidence>
<dbReference type="GO" id="GO:0043515">
    <property type="term" value="F:kinetochore binding"/>
    <property type="evidence" value="ECO:0007669"/>
    <property type="project" value="TreeGrafter"/>
</dbReference>
<sequence>MEPNMEYCLAQVLQKDVGRRLQVGQELIDYITDKEKSHDLEQDQTALDKMVDGLASSWVNSSNFKLALLGIDILSALVTRLQDRFRAHIGTVLPSLIDRLGDAKDQVRDQDQTLLLKIMDQAANPQYVWDRMLGGFKHKNNRTREGVCLCLIATLNVYGAQGLTLNKIVPHICNLLGDPTSQVRDGAMNCLVEIYRHVGERVRVDLSKKGLPQSRLNVIFARFDEVQRSGNMIPSSGSDKNFDDEDSVDGGRSSSSTSSKCFSSSSKRGGNMGSMRRPSSASTPRAAGKEGASAGAVDEEDFMKAFEDVPTVQIYSSRELEDSITKIREVLSDDKHDWEHRVAALKKVRSLLLAGAAEHEGFLQQLRLLEGAFKLSAKDLRSQVVREACITLGHVSSVFGNKFDHGAEAIMPTLLNLVPNSAKVMATSGVAAIRLILRHTHYPRLIPIITSNCTSKSVAVRRRCYEFLELLLQEWQTHTLERHVAVLTETIKKGIHDADAEARSIARKCYWGFHAHYSREAEHLFQALESTYQKAIQSYLKSSDSIVSLPQSDRSSSSSQESLNRPLSVRSVIGGSMTRSKVVSSRTPSTPGSLQRSRSDIDVNAAASAKSRMPAVPSHPSPSPFSSAAALPPGSYASLGRVRTRRQSSGSAVGANATVTDSRGRSRAKVVSQSQPGSRSSSPGKLLGHTYGRVPRTPAIASTPSDKRARVPRSQGCSRETSPSRLGIARSSRIPRPSMSQGCSRDTSRESSRDTSPARGFTPLASRRHSRSTSALSTAEPVGQSDRFGLIHQARISASVNAMKVLNTGTEVEAAVADALLLGDSRNKRKPMRRRYESPGMYSDDDANSDASSACSERSYGSRNGGIPHYLRQTEDVAEVLNHCASSNWSERKEGLLGLQNLLKSQRVLSRVEMKRLCEIFTRMFADPHSKVFSMFLETLVDFITVHREDLQDWLFVLLTQLLKKMGADLLGSVQAKVQKALDVTRESFPFDQQFNILMRFIVDQTQTPNLKVKVAILKYIESLARQMDPGDFVNSSETRLAVSRIITWTTEPKSSDVRKAAQVVLISLFELNTPEFTMLLGALPKTFQDGATKLLHTHLKNSSSTSGVSSPSNTIGRTPPRHPSSRTSPLTSPTNSSHTGLSP</sequence>
<feature type="region of interest" description="Disordered" evidence="6">
    <location>
        <begin position="548"/>
        <end position="783"/>
    </location>
</feature>
<feature type="repeat" description="HEAT" evidence="5">
    <location>
        <begin position="168"/>
        <end position="206"/>
    </location>
</feature>